<evidence type="ECO:0000313" key="4">
    <source>
        <dbReference type="EMBL" id="CAB4679776.1"/>
    </source>
</evidence>
<protein>
    <submittedName>
        <fullName evidence="11">Unannotated protein</fullName>
    </submittedName>
</protein>
<keyword evidence="1" id="KW-0663">Pyridoxal phosphate</keyword>
<dbReference type="PANTHER" id="PTHR10146:SF14">
    <property type="entry name" value="PYRIDOXAL PHOSPHATE HOMEOSTASIS PROTEIN"/>
    <property type="match status" value="1"/>
</dbReference>
<evidence type="ECO:0000313" key="12">
    <source>
        <dbReference type="EMBL" id="CAB5069624.1"/>
    </source>
</evidence>
<evidence type="ECO:0000313" key="10">
    <source>
        <dbReference type="EMBL" id="CAB4979362.1"/>
    </source>
</evidence>
<dbReference type="AlphaFoldDB" id="A0A6J7PS70"/>
<dbReference type="EMBL" id="CAEZXC010000061">
    <property type="protein sequence ID" value="CAB4679776.1"/>
    <property type="molecule type" value="Genomic_DNA"/>
</dbReference>
<dbReference type="EMBL" id="CAEZZH010000005">
    <property type="protein sequence ID" value="CAB4753028.1"/>
    <property type="molecule type" value="Genomic_DNA"/>
</dbReference>
<dbReference type="NCBIfam" id="TIGR00044">
    <property type="entry name" value="YggS family pyridoxal phosphate-dependent enzyme"/>
    <property type="match status" value="1"/>
</dbReference>
<evidence type="ECO:0000313" key="7">
    <source>
        <dbReference type="EMBL" id="CAB4797257.1"/>
    </source>
</evidence>
<evidence type="ECO:0000313" key="9">
    <source>
        <dbReference type="EMBL" id="CAB4943363.1"/>
    </source>
</evidence>
<gene>
    <name evidence="3" type="ORF">UFOPK1824_01110</name>
    <name evidence="4" type="ORF">UFOPK2340_01023</name>
    <name evidence="5" type="ORF">UFOPK2772_01194</name>
    <name evidence="6" type="ORF">UFOPK2850_00529</name>
    <name evidence="7" type="ORF">UFOPK3027_00388</name>
    <name evidence="8" type="ORF">UFOPK3256_00393</name>
    <name evidence="9" type="ORF">UFOPK3827_00072</name>
    <name evidence="10" type="ORF">UFOPK3982_00311</name>
    <name evidence="11" type="ORF">UFOPK4120_00080</name>
    <name evidence="12" type="ORF">UFOPK4404_00072</name>
</gene>
<dbReference type="EMBL" id="CAFAZW010000004">
    <property type="protein sequence ID" value="CAB4840560.1"/>
    <property type="molecule type" value="Genomic_DNA"/>
</dbReference>
<feature type="domain" description="Alanine racemase N-terminal" evidence="2">
    <location>
        <begin position="15"/>
        <end position="223"/>
    </location>
</feature>
<organism evidence="11">
    <name type="scientific">freshwater metagenome</name>
    <dbReference type="NCBI Taxonomy" id="449393"/>
    <lineage>
        <taxon>unclassified sequences</taxon>
        <taxon>metagenomes</taxon>
        <taxon>ecological metagenomes</taxon>
    </lineage>
</organism>
<name>A0A6J7PS70_9ZZZZ</name>
<dbReference type="PANTHER" id="PTHR10146">
    <property type="entry name" value="PROLINE SYNTHETASE CO-TRANSCRIBED BACTERIAL HOMOLOG PROTEIN"/>
    <property type="match status" value="1"/>
</dbReference>
<dbReference type="Gene3D" id="3.20.20.10">
    <property type="entry name" value="Alanine racemase"/>
    <property type="match status" value="1"/>
</dbReference>
<evidence type="ECO:0000313" key="5">
    <source>
        <dbReference type="EMBL" id="CAB4743984.1"/>
    </source>
</evidence>
<evidence type="ECO:0000313" key="3">
    <source>
        <dbReference type="EMBL" id="CAB4606911.1"/>
    </source>
</evidence>
<sequence>MNSRAQEIAAALANVEDRVTKAAASADRKRSDLTLIAVTKTYPASDVQILADLGVSNFGENRSDEGSEKSEAIAATWHFQGQVQGRKLKDIASWASYIHSINSVDHITKLSRICSEKNRKISIFLQFSLDGAPDRGGVHADQLGQLADQVAVDPNLDLAGLMCVPPVEYAFDRAFSEIAKVHSAFKMSFPDAVGLSAGMSSDFEVAIAHGATHLRVGSEILGSRAYHP</sequence>
<dbReference type="EMBL" id="CAFAAN010000003">
    <property type="protein sequence ID" value="CAB4797257.1"/>
    <property type="molecule type" value="Genomic_DNA"/>
</dbReference>
<dbReference type="GO" id="GO:0030170">
    <property type="term" value="F:pyridoxal phosphate binding"/>
    <property type="evidence" value="ECO:0007669"/>
    <property type="project" value="InterPro"/>
</dbReference>
<evidence type="ECO:0000313" key="8">
    <source>
        <dbReference type="EMBL" id="CAB4840560.1"/>
    </source>
</evidence>
<dbReference type="InterPro" id="IPR011078">
    <property type="entry name" value="PyrdxlP_homeostasis"/>
</dbReference>
<dbReference type="PIRSF" id="PIRSF004848">
    <property type="entry name" value="YBL036c_PLPDEIII"/>
    <property type="match status" value="1"/>
</dbReference>
<accession>A0A6J7PS70</accession>
<dbReference type="HAMAP" id="MF_02087">
    <property type="entry name" value="PLP_homeostasis"/>
    <property type="match status" value="1"/>
</dbReference>
<dbReference type="EMBL" id="CAFBPO010000001">
    <property type="protein sequence ID" value="CAB5008166.1"/>
    <property type="molecule type" value="Genomic_DNA"/>
</dbReference>
<dbReference type="Pfam" id="PF01168">
    <property type="entry name" value="Ala_racemase_N"/>
    <property type="match status" value="1"/>
</dbReference>
<dbReference type="EMBL" id="CAEZUM010000090">
    <property type="protein sequence ID" value="CAB4606911.1"/>
    <property type="molecule type" value="Genomic_DNA"/>
</dbReference>
<reference evidence="11" key="1">
    <citation type="submission" date="2020-05" db="EMBL/GenBank/DDBJ databases">
        <authorList>
            <person name="Chiriac C."/>
            <person name="Salcher M."/>
            <person name="Ghai R."/>
            <person name="Kavagutti S V."/>
        </authorList>
    </citation>
    <scope>NUCLEOTIDE SEQUENCE</scope>
</reference>
<dbReference type="InterPro" id="IPR029066">
    <property type="entry name" value="PLP-binding_barrel"/>
</dbReference>
<dbReference type="EMBL" id="CAFBNM010000001">
    <property type="protein sequence ID" value="CAB4943363.1"/>
    <property type="molecule type" value="Genomic_DNA"/>
</dbReference>
<dbReference type="EMBL" id="CAFBQY010000001">
    <property type="protein sequence ID" value="CAB5069624.1"/>
    <property type="molecule type" value="Genomic_DNA"/>
</dbReference>
<dbReference type="EMBL" id="CAFBOO010000002">
    <property type="protein sequence ID" value="CAB4979362.1"/>
    <property type="molecule type" value="Genomic_DNA"/>
</dbReference>
<dbReference type="EMBL" id="CAEZYT010000101">
    <property type="protein sequence ID" value="CAB4743984.1"/>
    <property type="molecule type" value="Genomic_DNA"/>
</dbReference>
<evidence type="ECO:0000256" key="1">
    <source>
        <dbReference type="ARBA" id="ARBA00022898"/>
    </source>
</evidence>
<proteinExistence type="inferred from homology"/>
<evidence type="ECO:0000313" key="11">
    <source>
        <dbReference type="EMBL" id="CAB5008166.1"/>
    </source>
</evidence>
<evidence type="ECO:0000313" key="6">
    <source>
        <dbReference type="EMBL" id="CAB4753028.1"/>
    </source>
</evidence>
<evidence type="ECO:0000259" key="2">
    <source>
        <dbReference type="Pfam" id="PF01168"/>
    </source>
</evidence>
<dbReference type="SUPFAM" id="SSF51419">
    <property type="entry name" value="PLP-binding barrel"/>
    <property type="match status" value="1"/>
</dbReference>
<dbReference type="InterPro" id="IPR001608">
    <property type="entry name" value="Ala_racemase_N"/>
</dbReference>